<protein>
    <submittedName>
        <fullName evidence="2">DUF4297 domain-containing protein</fullName>
    </submittedName>
</protein>
<reference evidence="2 3" key="1">
    <citation type="journal article" date="2018" name="Emerg. Microbes Infect.">
        <title>Phenotypic and molecular analysis of nontypeable Group B streptococci: identification of cps2a and hybrid cps2a/cps5 Group B streptococcal capsule gene clusters.</title>
        <authorList>
            <person name="Alhhazmi A."/>
            <person name="Tyrrell G.J."/>
        </authorList>
    </citation>
    <scope>NUCLEOTIDE SEQUENCE [LARGE SCALE GENOMIC DNA]</scope>
    <source>
        <strain evidence="2 3">PLGBS17</strain>
    </source>
</reference>
<evidence type="ECO:0000313" key="2">
    <source>
        <dbReference type="EMBL" id="RDY86706.1"/>
    </source>
</evidence>
<accession>A0A7Z6RDF6</accession>
<evidence type="ECO:0000313" key="3">
    <source>
        <dbReference type="Proteomes" id="UP000256718"/>
    </source>
</evidence>
<dbReference type="Proteomes" id="UP000256718">
    <property type="component" value="Unassembled WGS sequence"/>
</dbReference>
<comment type="caution">
    <text evidence="2">The sequence shown here is derived from an EMBL/GenBank/DDBJ whole genome shotgun (WGS) entry which is preliminary data.</text>
</comment>
<dbReference type="Pfam" id="PF14130">
    <property type="entry name" value="Cap4_nuclease"/>
    <property type="match status" value="1"/>
</dbReference>
<sequence>MAKDNGGAIAQKGFNYQNCVVSLVAIRNYKKPNFSIYVEADEDFEVMYDDDYHAYIQVKGQKGMSIKKLLSTTNNKPSIFEKNLSSGTDDSKYKIVVYNFNEKDLKEMQEQIDTEELFYSSWLLSDSQKNKVSNPKTKNFSLVKTDFDNNISAARTFLKGELANQKISIDNRDDVILDELLQQIIQKSEKEIHSDADKELKKITSEELNLILQKITAKARFDKELKKFGFTSIKNEKIKREEKKIILEYMTAKKAVISFFKSDEDRLENEEMTILIPKSFDLSEMHTLSENSKYAIGISAYCDILEGIANE</sequence>
<dbReference type="EMBL" id="QHGZ01000068">
    <property type="protein sequence ID" value="RDY86706.1"/>
    <property type="molecule type" value="Genomic_DNA"/>
</dbReference>
<feature type="domain" description="CD-NTase associated protein 4-like DNA endonuclease" evidence="1">
    <location>
        <begin position="6"/>
        <end position="100"/>
    </location>
</feature>
<organism evidence="2 3">
    <name type="scientific">Streptococcus agalactiae</name>
    <dbReference type="NCBI Taxonomy" id="1311"/>
    <lineage>
        <taxon>Bacteria</taxon>
        <taxon>Bacillati</taxon>
        <taxon>Bacillota</taxon>
        <taxon>Bacilli</taxon>
        <taxon>Lactobacillales</taxon>
        <taxon>Streptococcaceae</taxon>
        <taxon>Streptococcus</taxon>
    </lineage>
</organism>
<dbReference type="RefSeq" id="WP_001030085.1">
    <property type="nucleotide sequence ID" value="NZ_CHDK01000006.1"/>
</dbReference>
<proteinExistence type="predicted"/>
<dbReference type="AlphaFoldDB" id="A0A7Z6RDF6"/>
<dbReference type="GO" id="GO:0004518">
    <property type="term" value="F:nuclease activity"/>
    <property type="evidence" value="ECO:0007669"/>
    <property type="project" value="InterPro"/>
</dbReference>
<dbReference type="InterPro" id="IPR025382">
    <property type="entry name" value="Cap4-like_endonuclease_dom"/>
</dbReference>
<gene>
    <name evidence="2" type="ORF">C4618_02390</name>
</gene>
<evidence type="ECO:0000259" key="1">
    <source>
        <dbReference type="Pfam" id="PF14130"/>
    </source>
</evidence>
<name>A0A7Z6RDF6_STRAG</name>